<gene>
    <name evidence="1" type="ORF">BJG266_LOCUS25931</name>
    <name evidence="2" type="ORF">QVE165_LOCUS38300</name>
</gene>
<reference evidence="2" key="1">
    <citation type="submission" date="2021-02" db="EMBL/GenBank/DDBJ databases">
        <authorList>
            <person name="Nowell W R."/>
        </authorList>
    </citation>
    <scope>NUCLEOTIDE SEQUENCE</scope>
</reference>
<organism evidence="2 3">
    <name type="scientific">Adineta steineri</name>
    <dbReference type="NCBI Taxonomy" id="433720"/>
    <lineage>
        <taxon>Eukaryota</taxon>
        <taxon>Metazoa</taxon>
        <taxon>Spiralia</taxon>
        <taxon>Gnathifera</taxon>
        <taxon>Rotifera</taxon>
        <taxon>Eurotatoria</taxon>
        <taxon>Bdelloidea</taxon>
        <taxon>Adinetida</taxon>
        <taxon>Adinetidae</taxon>
        <taxon>Adineta</taxon>
    </lineage>
</organism>
<protein>
    <submittedName>
        <fullName evidence="2">Uncharacterized protein</fullName>
    </submittedName>
</protein>
<dbReference type="Proteomes" id="UP000663877">
    <property type="component" value="Unassembled WGS sequence"/>
</dbReference>
<proteinExistence type="predicted"/>
<dbReference type="EMBL" id="CAJNOM010000410">
    <property type="protein sequence ID" value="CAF1421725.1"/>
    <property type="molecule type" value="Genomic_DNA"/>
</dbReference>
<sequence length="66" mass="7489">MMSKIVDDLRLPPNREEIAIRYVLSGRVVSRNGIAVLRYFPYSLLLIAKPSKAQRAGLGRFDKLTN</sequence>
<keyword evidence="3" id="KW-1185">Reference proteome</keyword>
<comment type="caution">
    <text evidence="2">The sequence shown here is derived from an EMBL/GenBank/DDBJ whole genome shotgun (WGS) entry which is preliminary data.</text>
</comment>
<evidence type="ECO:0000313" key="3">
    <source>
        <dbReference type="Proteomes" id="UP000663832"/>
    </source>
</evidence>
<dbReference type="OrthoDB" id="7470624at2759"/>
<dbReference type="Proteomes" id="UP000663832">
    <property type="component" value="Unassembled WGS sequence"/>
</dbReference>
<name>A0A815MK74_9BILA</name>
<accession>A0A815MK74</accession>
<dbReference type="EMBL" id="CAJNOI010000208">
    <property type="protein sequence ID" value="CAF1183952.1"/>
    <property type="molecule type" value="Genomic_DNA"/>
</dbReference>
<dbReference type="AlphaFoldDB" id="A0A815MK74"/>
<evidence type="ECO:0000313" key="2">
    <source>
        <dbReference type="EMBL" id="CAF1421725.1"/>
    </source>
</evidence>
<evidence type="ECO:0000313" key="1">
    <source>
        <dbReference type="EMBL" id="CAF1183952.1"/>
    </source>
</evidence>